<dbReference type="AlphaFoldDB" id="A0A853CBF1"/>
<reference evidence="2 3" key="1">
    <citation type="submission" date="2020-07" db="EMBL/GenBank/DDBJ databases">
        <title>Sequencing the genomes of 1000 actinobacteria strains.</title>
        <authorList>
            <person name="Klenk H.-P."/>
        </authorList>
    </citation>
    <scope>NUCLEOTIDE SEQUENCE [LARGE SCALE GENOMIC DNA]</scope>
    <source>
        <strain evidence="2 3">DSM 104001</strain>
    </source>
</reference>
<feature type="transmembrane region" description="Helical" evidence="1">
    <location>
        <begin position="115"/>
        <end position="134"/>
    </location>
</feature>
<organism evidence="2 3">
    <name type="scientific">Petropleomorpha daqingensis</name>
    <dbReference type="NCBI Taxonomy" id="2026353"/>
    <lineage>
        <taxon>Bacteria</taxon>
        <taxon>Bacillati</taxon>
        <taxon>Actinomycetota</taxon>
        <taxon>Actinomycetes</taxon>
        <taxon>Geodermatophilales</taxon>
        <taxon>Geodermatophilaceae</taxon>
        <taxon>Petropleomorpha</taxon>
    </lineage>
</organism>
<evidence type="ECO:0000313" key="2">
    <source>
        <dbReference type="EMBL" id="NYJ04461.1"/>
    </source>
</evidence>
<feature type="transmembrane region" description="Helical" evidence="1">
    <location>
        <begin position="90"/>
        <end position="109"/>
    </location>
</feature>
<protein>
    <submittedName>
        <fullName evidence="2">Uncharacterized protein</fullName>
    </submittedName>
</protein>
<dbReference type="Proteomes" id="UP000541969">
    <property type="component" value="Unassembled WGS sequence"/>
</dbReference>
<proteinExistence type="predicted"/>
<gene>
    <name evidence="2" type="ORF">GGQ55_000739</name>
</gene>
<feature type="transmembrane region" description="Helical" evidence="1">
    <location>
        <begin position="58"/>
        <end position="81"/>
    </location>
</feature>
<feature type="transmembrane region" description="Helical" evidence="1">
    <location>
        <begin position="16"/>
        <end position="38"/>
    </location>
</feature>
<keyword evidence="1" id="KW-0812">Transmembrane</keyword>
<sequence length="149" mass="15186">MASTGRPRPQVDAGRLWAGGLATAVVAALVALVGVLLVQGALDIPMVAPPLLPVPGSFALRYAVTAAALALLATALAHLLVTTTPRPRSFFSWIVGLATAVGVVVPFTLDGTTAGRVATAALDLVIGLAVLSLLPPVMTRALRPPDRVR</sequence>
<keyword evidence="1" id="KW-1133">Transmembrane helix</keyword>
<accession>A0A853CBF1</accession>
<name>A0A853CBF1_9ACTN</name>
<keyword evidence="1" id="KW-0472">Membrane</keyword>
<keyword evidence="3" id="KW-1185">Reference proteome</keyword>
<dbReference type="RefSeq" id="WP_218859155.1">
    <property type="nucleotide sequence ID" value="NZ_JACBZT010000001.1"/>
</dbReference>
<dbReference type="EMBL" id="JACBZT010000001">
    <property type="protein sequence ID" value="NYJ04461.1"/>
    <property type="molecule type" value="Genomic_DNA"/>
</dbReference>
<comment type="caution">
    <text evidence="2">The sequence shown here is derived from an EMBL/GenBank/DDBJ whole genome shotgun (WGS) entry which is preliminary data.</text>
</comment>
<dbReference type="Pfam" id="PF19545">
    <property type="entry name" value="DUF6069"/>
    <property type="match status" value="1"/>
</dbReference>
<dbReference type="InterPro" id="IPR045713">
    <property type="entry name" value="DUF6069"/>
</dbReference>
<evidence type="ECO:0000313" key="3">
    <source>
        <dbReference type="Proteomes" id="UP000541969"/>
    </source>
</evidence>
<evidence type="ECO:0000256" key="1">
    <source>
        <dbReference type="SAM" id="Phobius"/>
    </source>
</evidence>